<organism evidence="1 2">
    <name type="scientific">Citreimonas salinaria</name>
    <dbReference type="NCBI Taxonomy" id="321339"/>
    <lineage>
        <taxon>Bacteria</taxon>
        <taxon>Pseudomonadati</taxon>
        <taxon>Pseudomonadota</taxon>
        <taxon>Alphaproteobacteria</taxon>
        <taxon>Rhodobacterales</taxon>
        <taxon>Roseobacteraceae</taxon>
        <taxon>Citreimonas</taxon>
    </lineage>
</organism>
<protein>
    <submittedName>
        <fullName evidence="1">Nucleotidyl transferase AbiEii toxin, Type IV TA system</fullName>
    </submittedName>
</protein>
<proteinExistence type="predicted"/>
<dbReference type="AlphaFoldDB" id="A0A1H3M0Q0"/>
<name>A0A1H3M0Q0_9RHOB</name>
<dbReference type="EMBL" id="FNPF01000015">
    <property type="protein sequence ID" value="SDY69864.1"/>
    <property type="molecule type" value="Genomic_DNA"/>
</dbReference>
<dbReference type="GO" id="GO:0016740">
    <property type="term" value="F:transferase activity"/>
    <property type="evidence" value="ECO:0007669"/>
    <property type="project" value="UniProtKB-KW"/>
</dbReference>
<dbReference type="InterPro" id="IPR014942">
    <property type="entry name" value="AbiEii"/>
</dbReference>
<gene>
    <name evidence="1" type="ORF">SAMN05444340_11521</name>
</gene>
<sequence length="329" mass="36685">MRIRVRDYPQLRSLCWNRPGEAVIGAEEALGLYERNWCLVETDKLDDEERNLLEQLVEKFGNGVFIGAGIVKSAFSKQDCHSAILSILRSIDGEFLAGSKCFLSGGTAIPLCSEGYRKSPDIDFLCSDRDGFRALRTALAGKPNLDGILRLGETIETVRDIRADRYGLKTVVRANGIDIKIEIVLEARIELDGALDSRLGVPVLSRELMYAEKLLANSDRWQDPAALSEDILDLSVMISRWGWHIAEEAYGPGVRDDFAEAVKKIRDLDWIGYCVTQMEVDEACAEGILQLHDRPGVAGRSSQVLSDLERFRGRLPASARLSRDQGNER</sequence>
<dbReference type="Proteomes" id="UP000199286">
    <property type="component" value="Unassembled WGS sequence"/>
</dbReference>
<accession>A0A1H3M0Q0</accession>
<evidence type="ECO:0000313" key="1">
    <source>
        <dbReference type="EMBL" id="SDY69864.1"/>
    </source>
</evidence>
<keyword evidence="1" id="KW-0808">Transferase</keyword>
<reference evidence="1 2" key="1">
    <citation type="submission" date="2016-10" db="EMBL/GenBank/DDBJ databases">
        <authorList>
            <person name="de Groot N.N."/>
        </authorList>
    </citation>
    <scope>NUCLEOTIDE SEQUENCE [LARGE SCALE GENOMIC DNA]</scope>
    <source>
        <strain evidence="1 2">DSM 26880</strain>
    </source>
</reference>
<keyword evidence="2" id="KW-1185">Reference proteome</keyword>
<evidence type="ECO:0000313" key="2">
    <source>
        <dbReference type="Proteomes" id="UP000199286"/>
    </source>
</evidence>
<dbReference type="OrthoDB" id="5508069at2"/>
<dbReference type="Pfam" id="PF08843">
    <property type="entry name" value="AbiEii"/>
    <property type="match status" value="1"/>
</dbReference>